<feature type="signal peptide" evidence="5">
    <location>
        <begin position="1"/>
        <end position="22"/>
    </location>
</feature>
<protein>
    <recommendedName>
        <fullName evidence="6">Ketoreductase domain-containing protein</fullName>
    </recommendedName>
</protein>
<comment type="similarity">
    <text evidence="1 4">Belongs to the short-chain dehydrogenases/reductases (SDR) family.</text>
</comment>
<keyword evidence="3" id="KW-0560">Oxidoreductase</keyword>
<evidence type="ECO:0000256" key="2">
    <source>
        <dbReference type="ARBA" id="ARBA00022857"/>
    </source>
</evidence>
<proteinExistence type="inferred from homology"/>
<evidence type="ECO:0000313" key="8">
    <source>
        <dbReference type="Proteomes" id="UP000664132"/>
    </source>
</evidence>
<dbReference type="GO" id="GO:0016491">
    <property type="term" value="F:oxidoreductase activity"/>
    <property type="evidence" value="ECO:0007669"/>
    <property type="project" value="UniProtKB-KW"/>
</dbReference>
<dbReference type="CDD" id="cd05374">
    <property type="entry name" value="17beta-HSD-like_SDR_c"/>
    <property type="match status" value="1"/>
</dbReference>
<feature type="chain" id="PRO_5034001372" description="Ketoreductase domain-containing protein" evidence="5">
    <location>
        <begin position="23"/>
        <end position="291"/>
    </location>
</feature>
<organism evidence="7 8">
    <name type="scientific">Cadophora malorum</name>
    <dbReference type="NCBI Taxonomy" id="108018"/>
    <lineage>
        <taxon>Eukaryota</taxon>
        <taxon>Fungi</taxon>
        <taxon>Dikarya</taxon>
        <taxon>Ascomycota</taxon>
        <taxon>Pezizomycotina</taxon>
        <taxon>Leotiomycetes</taxon>
        <taxon>Helotiales</taxon>
        <taxon>Ploettnerulaceae</taxon>
        <taxon>Cadophora</taxon>
    </lineage>
</organism>
<evidence type="ECO:0000256" key="5">
    <source>
        <dbReference type="SAM" id="SignalP"/>
    </source>
</evidence>
<feature type="domain" description="Ketoreductase" evidence="6">
    <location>
        <begin position="8"/>
        <end position="183"/>
    </location>
</feature>
<dbReference type="Proteomes" id="UP000664132">
    <property type="component" value="Unassembled WGS sequence"/>
</dbReference>
<evidence type="ECO:0000256" key="4">
    <source>
        <dbReference type="RuleBase" id="RU000363"/>
    </source>
</evidence>
<dbReference type="InterPro" id="IPR057326">
    <property type="entry name" value="KR_dom"/>
</dbReference>
<dbReference type="InterPro" id="IPR002347">
    <property type="entry name" value="SDR_fam"/>
</dbReference>
<dbReference type="OrthoDB" id="1274115at2759"/>
<dbReference type="PANTHER" id="PTHR43976">
    <property type="entry name" value="SHORT CHAIN DEHYDROGENASE"/>
    <property type="match status" value="1"/>
</dbReference>
<dbReference type="SUPFAM" id="SSF51735">
    <property type="entry name" value="NAD(P)-binding Rossmann-fold domains"/>
    <property type="match status" value="1"/>
</dbReference>
<dbReference type="InterPro" id="IPR036291">
    <property type="entry name" value="NAD(P)-bd_dom_sf"/>
</dbReference>
<dbReference type="AlphaFoldDB" id="A0A8H8BW56"/>
<reference evidence="7" key="1">
    <citation type="submission" date="2021-02" db="EMBL/GenBank/DDBJ databases">
        <title>Genome sequence Cadophora malorum strain M34.</title>
        <authorList>
            <person name="Stefanovic E."/>
            <person name="Vu D."/>
            <person name="Scully C."/>
            <person name="Dijksterhuis J."/>
            <person name="Roader J."/>
            <person name="Houbraken J."/>
        </authorList>
    </citation>
    <scope>NUCLEOTIDE SEQUENCE</scope>
    <source>
        <strain evidence="7">M34</strain>
    </source>
</reference>
<comment type="caution">
    <text evidence="7">The sequence shown here is derived from an EMBL/GenBank/DDBJ whole genome shotgun (WGS) entry which is preliminary data.</text>
</comment>
<dbReference type="InterPro" id="IPR051911">
    <property type="entry name" value="SDR_oxidoreductase"/>
</dbReference>
<keyword evidence="2" id="KW-0521">NADP</keyword>
<evidence type="ECO:0000256" key="3">
    <source>
        <dbReference type="ARBA" id="ARBA00023002"/>
    </source>
</evidence>
<dbReference type="PRINTS" id="PR00081">
    <property type="entry name" value="GDHRDH"/>
</dbReference>
<dbReference type="Gene3D" id="3.40.50.720">
    <property type="entry name" value="NAD(P)-binding Rossmann-like Domain"/>
    <property type="match status" value="1"/>
</dbReference>
<dbReference type="PANTHER" id="PTHR43976:SF16">
    <property type="entry name" value="SHORT-CHAIN DEHYDROGENASE_REDUCTASE FAMILY PROTEIN"/>
    <property type="match status" value="1"/>
</dbReference>
<dbReference type="PRINTS" id="PR00080">
    <property type="entry name" value="SDRFAMILY"/>
</dbReference>
<keyword evidence="5" id="KW-0732">Signal</keyword>
<gene>
    <name evidence="7" type="ORF">IFR04_000503</name>
</gene>
<evidence type="ECO:0000313" key="7">
    <source>
        <dbReference type="EMBL" id="KAG4426320.1"/>
    </source>
</evidence>
<evidence type="ECO:0000259" key="6">
    <source>
        <dbReference type="SMART" id="SM00822"/>
    </source>
</evidence>
<dbReference type="SMART" id="SM00822">
    <property type="entry name" value="PKS_KR"/>
    <property type="match status" value="1"/>
</dbReference>
<dbReference type="PROSITE" id="PS00061">
    <property type="entry name" value="ADH_SHORT"/>
    <property type="match status" value="1"/>
</dbReference>
<name>A0A8H8BW56_9HELO</name>
<keyword evidence="8" id="KW-1185">Reference proteome</keyword>
<dbReference type="EMBL" id="JAFJYH010000003">
    <property type="protein sequence ID" value="KAG4426320.1"/>
    <property type="molecule type" value="Genomic_DNA"/>
</dbReference>
<sequence>MAPTSKPLTWFITGCSLGLGAALAVHALRSGHKVIATARTPSKAASYDEITSLGGHWVTLDVTSPDAGSVLDSTIKTYGDVDVLVNNAGYSIIGAIEDISDEEAHDQFETNFFGALRLIRAVLPHLRAKRSGTIVNITSIAGVDGQPTCGLYAASKFALEGLSESLQRETTAFGIRTLLVEPGAFRTQFLTSGSKKAPARPMTAAYAGTLVETTLKKFDDMDGKQKGDAKKAVSVIFDVVTKSGVAESLDQKWLRLPLASDCVRRYEAKVEGMKDNLDAVRGFVEGLDVDE</sequence>
<evidence type="ECO:0000256" key="1">
    <source>
        <dbReference type="ARBA" id="ARBA00006484"/>
    </source>
</evidence>
<accession>A0A8H8BW56</accession>
<dbReference type="InterPro" id="IPR020904">
    <property type="entry name" value="Sc_DH/Rdtase_CS"/>
</dbReference>
<dbReference type="Pfam" id="PF00106">
    <property type="entry name" value="adh_short"/>
    <property type="match status" value="1"/>
</dbReference>